<keyword evidence="4 5" id="KW-0804">Transcription</keyword>
<protein>
    <recommendedName>
        <fullName evidence="5 6">Transcription termination/antitermination protein NusG</fullName>
    </recommendedName>
</protein>
<dbReference type="InterPro" id="IPR043425">
    <property type="entry name" value="NusG-like"/>
</dbReference>
<dbReference type="Proteomes" id="UP001201273">
    <property type="component" value="Unassembled WGS sequence"/>
</dbReference>
<organism evidence="10 11">
    <name type="scientific">Motilimonas cestriensis</name>
    <dbReference type="NCBI Taxonomy" id="2742685"/>
    <lineage>
        <taxon>Bacteria</taxon>
        <taxon>Pseudomonadati</taxon>
        <taxon>Pseudomonadota</taxon>
        <taxon>Gammaproteobacteria</taxon>
        <taxon>Alteromonadales</taxon>
        <taxon>Alteromonadales genera incertae sedis</taxon>
        <taxon>Motilimonas</taxon>
    </lineage>
</organism>
<feature type="domain" description="NusG-like N-terminal" evidence="8">
    <location>
        <begin position="8"/>
        <end position="117"/>
    </location>
</feature>
<dbReference type="InterPro" id="IPR047050">
    <property type="entry name" value="NGN"/>
</dbReference>
<dbReference type="InterPro" id="IPR001062">
    <property type="entry name" value="Transcrpt_antiterm_NusG"/>
</dbReference>
<evidence type="ECO:0000256" key="1">
    <source>
        <dbReference type="ARBA" id="ARBA00022472"/>
    </source>
</evidence>
<dbReference type="CDD" id="cd06091">
    <property type="entry name" value="KOW_NusG"/>
    <property type="match status" value="1"/>
</dbReference>
<dbReference type="PROSITE" id="PS01014">
    <property type="entry name" value="NUSG"/>
    <property type="match status" value="1"/>
</dbReference>
<gene>
    <name evidence="5 10" type="primary">nusG</name>
    <name evidence="10" type="ORF">K6Y31_05680</name>
</gene>
<evidence type="ECO:0000256" key="3">
    <source>
        <dbReference type="ARBA" id="ARBA00023015"/>
    </source>
</evidence>
<feature type="domain" description="KOW" evidence="9">
    <location>
        <begin position="129"/>
        <end position="156"/>
    </location>
</feature>
<dbReference type="Pfam" id="PF02357">
    <property type="entry name" value="NusG"/>
    <property type="match status" value="1"/>
</dbReference>
<dbReference type="PANTHER" id="PTHR30265:SF2">
    <property type="entry name" value="TRANSCRIPTION TERMINATION_ANTITERMINATION PROTEIN NUSG"/>
    <property type="match status" value="1"/>
</dbReference>
<dbReference type="InterPro" id="IPR015869">
    <property type="entry name" value="Transcrpt_antiterm_NusG_bac_CS"/>
</dbReference>
<dbReference type="EMBL" id="JAIMJA010000004">
    <property type="protein sequence ID" value="MCE2594299.1"/>
    <property type="molecule type" value="Genomic_DNA"/>
</dbReference>
<dbReference type="SMART" id="SM00739">
    <property type="entry name" value="KOW"/>
    <property type="match status" value="1"/>
</dbReference>
<dbReference type="CDD" id="cd09891">
    <property type="entry name" value="NGN_Bact_1"/>
    <property type="match status" value="1"/>
</dbReference>
<evidence type="ECO:0000256" key="5">
    <source>
        <dbReference type="HAMAP-Rule" id="MF_00948"/>
    </source>
</evidence>
<dbReference type="SMART" id="SM00738">
    <property type="entry name" value="NGN"/>
    <property type="match status" value="1"/>
</dbReference>
<name>A0ABS8W5P8_9GAMM</name>
<dbReference type="InterPro" id="IPR006645">
    <property type="entry name" value="NGN-like_dom"/>
</dbReference>
<sequence>MTEIAEQKMRWYVVQAFSGYEARVTKTLNEYIKMHEMEDFFEEVLVPTEEVVEMRAGQKRKSERKFFPGYVLVKMVMNDETWHLVRSIPRVMGFIGGTTERPAPISQKEADAILNRLQDAIDKPRPKTLFEPGEVVRVTDGPFADFNGVVEEVDYDKSRVKVSVLIFGRSTPVDLEFGQIEKS</sequence>
<proteinExistence type="inferred from homology"/>
<dbReference type="Pfam" id="PF00467">
    <property type="entry name" value="KOW"/>
    <property type="match status" value="1"/>
</dbReference>
<dbReference type="InterPro" id="IPR036735">
    <property type="entry name" value="NGN_dom_sf"/>
</dbReference>
<evidence type="ECO:0000313" key="11">
    <source>
        <dbReference type="Proteomes" id="UP001201273"/>
    </source>
</evidence>
<dbReference type="HAMAP" id="MF_00948">
    <property type="entry name" value="NusG"/>
    <property type="match status" value="1"/>
</dbReference>
<keyword evidence="11" id="KW-1185">Reference proteome</keyword>
<dbReference type="InterPro" id="IPR008991">
    <property type="entry name" value="Translation_prot_SH3-like_sf"/>
</dbReference>
<dbReference type="SUPFAM" id="SSF50104">
    <property type="entry name" value="Translation proteins SH3-like domain"/>
    <property type="match status" value="1"/>
</dbReference>
<evidence type="ECO:0000259" key="8">
    <source>
        <dbReference type="SMART" id="SM00738"/>
    </source>
</evidence>
<evidence type="ECO:0000259" key="9">
    <source>
        <dbReference type="SMART" id="SM00739"/>
    </source>
</evidence>
<evidence type="ECO:0000256" key="4">
    <source>
        <dbReference type="ARBA" id="ARBA00023163"/>
    </source>
</evidence>
<accession>A0ABS8W5P8</accession>
<evidence type="ECO:0000256" key="2">
    <source>
        <dbReference type="ARBA" id="ARBA00022814"/>
    </source>
</evidence>
<keyword evidence="1 5" id="KW-0806">Transcription termination</keyword>
<keyword evidence="2 5" id="KW-0889">Transcription antitermination</keyword>
<comment type="function">
    <text evidence="5 7">Participates in transcription elongation, termination and antitermination.</text>
</comment>
<comment type="similarity">
    <text evidence="5 7">Belongs to the NusG family.</text>
</comment>
<dbReference type="PANTHER" id="PTHR30265">
    <property type="entry name" value="RHO-INTERACTING TRANSCRIPTION TERMINATION FACTOR NUSG"/>
    <property type="match status" value="1"/>
</dbReference>
<dbReference type="RefSeq" id="WP_233051856.1">
    <property type="nucleotide sequence ID" value="NZ_JAIMJA010000004.1"/>
</dbReference>
<dbReference type="InterPro" id="IPR005824">
    <property type="entry name" value="KOW"/>
</dbReference>
<comment type="caution">
    <text evidence="10">The sequence shown here is derived from an EMBL/GenBank/DDBJ whole genome shotgun (WGS) entry which is preliminary data.</text>
</comment>
<reference evidence="10 11" key="1">
    <citation type="journal article" date="2022" name="Environ. Microbiol. Rep.">
        <title>Eco-phylogenetic analyses reveal divergent evolution of vitamin B12 metabolism in the marine bacterial family 'Psychromonadaceae'.</title>
        <authorList>
            <person name="Jin X."/>
            <person name="Yang Y."/>
            <person name="Cao H."/>
            <person name="Gao B."/>
            <person name="Zhao Z."/>
        </authorList>
    </citation>
    <scope>NUCLEOTIDE SEQUENCE [LARGE SCALE GENOMIC DNA]</scope>
    <source>
        <strain evidence="10 11">MKS20</strain>
    </source>
</reference>
<dbReference type="Gene3D" id="2.30.30.30">
    <property type="match status" value="1"/>
</dbReference>
<evidence type="ECO:0000256" key="6">
    <source>
        <dbReference type="NCBIfam" id="TIGR00922"/>
    </source>
</evidence>
<dbReference type="Gene3D" id="3.30.70.940">
    <property type="entry name" value="NusG, N-terminal domain"/>
    <property type="match status" value="1"/>
</dbReference>
<dbReference type="NCBIfam" id="TIGR00922">
    <property type="entry name" value="nusG"/>
    <property type="match status" value="1"/>
</dbReference>
<evidence type="ECO:0000313" key="10">
    <source>
        <dbReference type="EMBL" id="MCE2594299.1"/>
    </source>
</evidence>
<keyword evidence="3 5" id="KW-0805">Transcription regulation</keyword>
<dbReference type="InterPro" id="IPR014722">
    <property type="entry name" value="Rib_uL2_dom2"/>
</dbReference>
<dbReference type="SUPFAM" id="SSF82679">
    <property type="entry name" value="N-utilization substance G protein NusG, N-terminal domain"/>
    <property type="match status" value="1"/>
</dbReference>
<dbReference type="PRINTS" id="PR00338">
    <property type="entry name" value="NUSGTNSCPFCT"/>
</dbReference>
<evidence type="ECO:0000256" key="7">
    <source>
        <dbReference type="RuleBase" id="RU000538"/>
    </source>
</evidence>